<reference evidence="1" key="3">
    <citation type="submission" date="2015-02" db="EMBL/GenBank/DDBJ databases">
        <title>Evolutionary Origins and Diversification of the Mycorrhizal Mutualists.</title>
        <authorList>
            <consortium name="DOE Joint Genome Institute"/>
            <consortium name="Mycorrhizal Genomics Consortium"/>
            <person name="Kohler A."/>
            <person name="Kuo A."/>
            <person name="Nagy L.G."/>
            <person name="Floudas D."/>
            <person name="Copeland A."/>
            <person name="Barry K.W."/>
            <person name="Cichocki N."/>
            <person name="Veneault-Fourrey C."/>
            <person name="LaButti K."/>
            <person name="Lindquist E.A."/>
            <person name="Lipzen A."/>
            <person name="Lundell T."/>
            <person name="Morin E."/>
            <person name="Murat C."/>
            <person name="Riley R."/>
            <person name="Ohm R."/>
            <person name="Sun H."/>
            <person name="Tunlid A."/>
            <person name="Henrissat B."/>
            <person name="Grigoriev I.V."/>
            <person name="Hibbett D.S."/>
            <person name="Martin F."/>
        </authorList>
    </citation>
    <scope>NUCLEOTIDE SEQUENCE</scope>
    <source>
        <strain evidence="1 3">441</strain>
    </source>
</reference>
<proteinExistence type="predicted"/>
<dbReference type="EMBL" id="KN833742">
    <property type="protein sequence ID" value="KIK22189.1"/>
    <property type="molecule type" value="Genomic_DNA"/>
</dbReference>
<dbReference type="AlphaFoldDB" id="A0A0C9XFL2"/>
<protein>
    <submittedName>
        <fullName evidence="1">Uncharacterized protein</fullName>
    </submittedName>
</protein>
<dbReference type="EMBL" id="KN834318">
    <property type="protein sequence ID" value="KIK11050.1"/>
    <property type="molecule type" value="Genomic_DNA"/>
</dbReference>
<dbReference type="HOGENOM" id="CLU_2997354_0_0_1"/>
<sequence length="57" mass="6069">MIKALGMMPVGLDCPRGCMGTCARGTEEQIFSTVPFRFETDLALIPLAANTFSASNS</sequence>
<dbReference type="Proteomes" id="UP000054018">
    <property type="component" value="Unassembled WGS sequence"/>
</dbReference>
<reference evidence="1 3" key="1">
    <citation type="submission" date="2014-04" db="EMBL/GenBank/DDBJ databases">
        <authorList>
            <consortium name="DOE Joint Genome Institute"/>
            <person name="Kuo A."/>
            <person name="Kohler A."/>
            <person name="Costa M.D."/>
            <person name="Nagy L.G."/>
            <person name="Floudas D."/>
            <person name="Copeland A."/>
            <person name="Barry K.W."/>
            <person name="Cichocki N."/>
            <person name="Veneault-Fourrey C."/>
            <person name="LaButti K."/>
            <person name="Lindquist E.A."/>
            <person name="Lipzen A."/>
            <person name="Lundell T."/>
            <person name="Morin E."/>
            <person name="Murat C."/>
            <person name="Sun H."/>
            <person name="Tunlid A."/>
            <person name="Henrissat B."/>
            <person name="Grigoriev I.V."/>
            <person name="Hibbett D.S."/>
            <person name="Martin F."/>
            <person name="Nordberg H.P."/>
            <person name="Cantor M.N."/>
            <person name="Hua S.X."/>
        </authorList>
    </citation>
    <scope>NUCLEOTIDE SEQUENCE [LARGE SCALE GENOMIC DNA]</scope>
    <source>
        <strain evidence="1 3">441</strain>
    </source>
</reference>
<name>A0A0C9XFL2_9AGAM</name>
<evidence type="ECO:0000313" key="1">
    <source>
        <dbReference type="EMBL" id="KIK11050.1"/>
    </source>
</evidence>
<evidence type="ECO:0000313" key="3">
    <source>
        <dbReference type="Proteomes" id="UP000054018"/>
    </source>
</evidence>
<reference evidence="3" key="2">
    <citation type="submission" date="2015-01" db="EMBL/GenBank/DDBJ databases">
        <title>Evolutionary Origins and Diversification of the Mycorrhizal Mutualists.</title>
        <authorList>
            <consortium name="DOE Joint Genome Institute"/>
            <consortium name="Mycorrhizal Genomics Consortium"/>
            <person name="Kohler A."/>
            <person name="Kuo A."/>
            <person name="Nagy L.G."/>
            <person name="Floudas D."/>
            <person name="Copeland A."/>
            <person name="Barry K.W."/>
            <person name="Cichocki N."/>
            <person name="Veneault-Fourrey C."/>
            <person name="LaButti K."/>
            <person name="Lindquist E.A."/>
            <person name="Lipzen A."/>
            <person name="Lundell T."/>
            <person name="Morin E."/>
            <person name="Murat C."/>
            <person name="Riley R."/>
            <person name="Ohm R."/>
            <person name="Sun H."/>
            <person name="Tunlid A."/>
            <person name="Henrissat B."/>
            <person name="Grigoriev I.V."/>
            <person name="Hibbett D.S."/>
            <person name="Martin F."/>
        </authorList>
    </citation>
    <scope>NUCLEOTIDE SEQUENCE [LARGE SCALE GENOMIC DNA]</scope>
    <source>
        <strain evidence="3">441</strain>
    </source>
</reference>
<evidence type="ECO:0000313" key="2">
    <source>
        <dbReference type="EMBL" id="KIK22189.1"/>
    </source>
</evidence>
<gene>
    <name evidence="2" type="ORF">PISMIDRAFT_680499</name>
    <name evidence="1" type="ORF">PISMIDRAFT_690628</name>
</gene>
<organism evidence="1 3">
    <name type="scientific">Pisolithus microcarpus 441</name>
    <dbReference type="NCBI Taxonomy" id="765257"/>
    <lineage>
        <taxon>Eukaryota</taxon>
        <taxon>Fungi</taxon>
        <taxon>Dikarya</taxon>
        <taxon>Basidiomycota</taxon>
        <taxon>Agaricomycotina</taxon>
        <taxon>Agaricomycetes</taxon>
        <taxon>Agaricomycetidae</taxon>
        <taxon>Boletales</taxon>
        <taxon>Sclerodermatineae</taxon>
        <taxon>Pisolithaceae</taxon>
        <taxon>Pisolithus</taxon>
    </lineage>
</organism>
<accession>A0A0C9XFL2</accession>
<keyword evidence="3" id="KW-1185">Reference proteome</keyword>